<name>A0A087UZK2_STEMI</name>
<keyword evidence="2" id="KW-1185">Reference proteome</keyword>
<proteinExistence type="predicted"/>
<dbReference type="AlphaFoldDB" id="A0A087UZK2"/>
<dbReference type="EMBL" id="KK122477">
    <property type="protein sequence ID" value="KFM82791.1"/>
    <property type="molecule type" value="Genomic_DNA"/>
</dbReference>
<accession>A0A087UZK2</accession>
<organism evidence="1 2">
    <name type="scientific">Stegodyphus mimosarum</name>
    <name type="common">African social velvet spider</name>
    <dbReference type="NCBI Taxonomy" id="407821"/>
    <lineage>
        <taxon>Eukaryota</taxon>
        <taxon>Metazoa</taxon>
        <taxon>Ecdysozoa</taxon>
        <taxon>Arthropoda</taxon>
        <taxon>Chelicerata</taxon>
        <taxon>Arachnida</taxon>
        <taxon>Araneae</taxon>
        <taxon>Araneomorphae</taxon>
        <taxon>Entelegynae</taxon>
        <taxon>Eresoidea</taxon>
        <taxon>Eresidae</taxon>
        <taxon>Stegodyphus</taxon>
    </lineage>
</organism>
<protein>
    <submittedName>
        <fullName evidence="1">Uncharacterized protein</fullName>
    </submittedName>
</protein>
<sequence length="43" mass="4712">MSFLIFYSIFSAISSSSVIAKMSFLEISSVMLVSFFHVSSVAI</sequence>
<feature type="non-terminal residue" evidence="1">
    <location>
        <position position="43"/>
    </location>
</feature>
<evidence type="ECO:0000313" key="2">
    <source>
        <dbReference type="Proteomes" id="UP000054359"/>
    </source>
</evidence>
<evidence type="ECO:0000313" key="1">
    <source>
        <dbReference type="EMBL" id="KFM82791.1"/>
    </source>
</evidence>
<gene>
    <name evidence="1" type="ORF">X975_10756</name>
</gene>
<dbReference type="Proteomes" id="UP000054359">
    <property type="component" value="Unassembled WGS sequence"/>
</dbReference>
<reference evidence="1 2" key="1">
    <citation type="submission" date="2013-11" db="EMBL/GenBank/DDBJ databases">
        <title>Genome sequencing of Stegodyphus mimosarum.</title>
        <authorList>
            <person name="Bechsgaard J."/>
        </authorList>
    </citation>
    <scope>NUCLEOTIDE SEQUENCE [LARGE SCALE GENOMIC DNA]</scope>
</reference>